<dbReference type="CDD" id="cd06257">
    <property type="entry name" value="DnaJ"/>
    <property type="match status" value="1"/>
</dbReference>
<evidence type="ECO:0000313" key="8">
    <source>
        <dbReference type="EMBL" id="THD20973.1"/>
    </source>
</evidence>
<keyword evidence="5" id="KW-0449">Lipoprotein</keyword>
<evidence type="ECO:0000259" key="7">
    <source>
        <dbReference type="PROSITE" id="PS50076"/>
    </source>
</evidence>
<comment type="subcellular location">
    <subcellularLocation>
        <location evidence="1">Membrane</location>
        <topology evidence="1">Lipid-anchor</topology>
    </subcellularLocation>
</comment>
<dbReference type="InterPro" id="IPR001623">
    <property type="entry name" value="DnaJ_domain"/>
</dbReference>
<protein>
    <submittedName>
        <fullName evidence="8">Cysteine string protein isoform D</fullName>
    </submittedName>
</protein>
<evidence type="ECO:0000256" key="1">
    <source>
        <dbReference type="ARBA" id="ARBA00004635"/>
    </source>
</evidence>
<keyword evidence="6" id="KW-1133">Transmembrane helix</keyword>
<sequence length="210" mass="23414">MAGSAATRKLSTSGESLYHTLGVPRGAPTEDLRKAYRKLALRFHPDKNPDNPSAVEIFKEINRAYRTLSDPIKRNIYDKYGSVGLSIAEQFGEENVHTYFILSNRWCKALFLFIFLITGCFLCFCCFCCFNFCCGKCKPEIPEEEDLEAAVNLQDDPEMDDVAPMQQIAPPFDPTPFDQSSYFGSSVPGSVPFPTGVAVPQQQPVVGRAY</sequence>
<dbReference type="GO" id="GO:0005737">
    <property type="term" value="C:cytoplasm"/>
    <property type="evidence" value="ECO:0007669"/>
    <property type="project" value="UniProtKB-ARBA"/>
</dbReference>
<keyword evidence="4" id="KW-0143">Chaperone</keyword>
<accession>A0A4E0R0Z3</accession>
<keyword evidence="3" id="KW-0564">Palmitate</keyword>
<dbReference type="GO" id="GO:0016020">
    <property type="term" value="C:membrane"/>
    <property type="evidence" value="ECO:0007669"/>
    <property type="project" value="UniProtKB-SubCell"/>
</dbReference>
<dbReference type="SUPFAM" id="SSF46565">
    <property type="entry name" value="Chaperone J-domain"/>
    <property type="match status" value="1"/>
</dbReference>
<dbReference type="SMART" id="SM00271">
    <property type="entry name" value="DnaJ"/>
    <property type="match status" value="1"/>
</dbReference>
<organism evidence="8 9">
    <name type="scientific">Fasciola hepatica</name>
    <name type="common">Liver fluke</name>
    <dbReference type="NCBI Taxonomy" id="6192"/>
    <lineage>
        <taxon>Eukaryota</taxon>
        <taxon>Metazoa</taxon>
        <taxon>Spiralia</taxon>
        <taxon>Lophotrochozoa</taxon>
        <taxon>Platyhelminthes</taxon>
        <taxon>Trematoda</taxon>
        <taxon>Digenea</taxon>
        <taxon>Plagiorchiida</taxon>
        <taxon>Echinostomata</taxon>
        <taxon>Echinostomatoidea</taxon>
        <taxon>Fasciolidae</taxon>
        <taxon>Fasciola</taxon>
    </lineage>
</organism>
<evidence type="ECO:0000256" key="6">
    <source>
        <dbReference type="SAM" id="Phobius"/>
    </source>
</evidence>
<feature type="transmembrane region" description="Helical" evidence="6">
    <location>
        <begin position="109"/>
        <end position="132"/>
    </location>
</feature>
<proteinExistence type="predicted"/>
<dbReference type="PANTHER" id="PTHR44027:SF7">
    <property type="entry name" value="DNAJ HOMOLOG SUBFAMILY C MEMBER 5 HOMOLOG"/>
    <property type="match status" value="1"/>
</dbReference>
<dbReference type="Proteomes" id="UP000230066">
    <property type="component" value="Unassembled WGS sequence"/>
</dbReference>
<dbReference type="PANTHER" id="PTHR44027">
    <property type="entry name" value="DNAJ HOMOLOG SUBFAMILY C MEMBER 5 HOMOLOG"/>
    <property type="match status" value="1"/>
</dbReference>
<feature type="domain" description="J" evidence="7">
    <location>
        <begin position="16"/>
        <end position="81"/>
    </location>
</feature>
<keyword evidence="6" id="KW-0812">Transmembrane</keyword>
<evidence type="ECO:0000256" key="5">
    <source>
        <dbReference type="ARBA" id="ARBA00023288"/>
    </source>
</evidence>
<evidence type="ECO:0000256" key="3">
    <source>
        <dbReference type="ARBA" id="ARBA00023139"/>
    </source>
</evidence>
<dbReference type="InterPro" id="IPR036869">
    <property type="entry name" value="J_dom_sf"/>
</dbReference>
<dbReference type="AlphaFoldDB" id="A0A4E0R0Z3"/>
<dbReference type="EMBL" id="JXXN02003986">
    <property type="protein sequence ID" value="THD20973.1"/>
    <property type="molecule type" value="Genomic_DNA"/>
</dbReference>
<comment type="caution">
    <text evidence="8">The sequence shown here is derived from an EMBL/GenBank/DDBJ whole genome shotgun (WGS) entry which is preliminary data.</text>
</comment>
<keyword evidence="9" id="KW-1185">Reference proteome</keyword>
<gene>
    <name evidence="8" type="ORF">D915_008174</name>
</gene>
<keyword evidence="2 6" id="KW-0472">Membrane</keyword>
<evidence type="ECO:0000313" key="9">
    <source>
        <dbReference type="Proteomes" id="UP000230066"/>
    </source>
</evidence>
<dbReference type="InterPro" id="IPR051434">
    <property type="entry name" value="DnaJ_C_subfamily_member5"/>
</dbReference>
<dbReference type="Pfam" id="PF00226">
    <property type="entry name" value="DnaJ"/>
    <property type="match status" value="1"/>
</dbReference>
<reference evidence="8" key="1">
    <citation type="submission" date="2019-03" db="EMBL/GenBank/DDBJ databases">
        <title>Improved annotation for the trematode Fasciola hepatica.</title>
        <authorList>
            <person name="Choi Y.-J."/>
            <person name="Martin J."/>
            <person name="Mitreva M."/>
        </authorList>
    </citation>
    <scope>NUCLEOTIDE SEQUENCE [LARGE SCALE GENOMIC DNA]</scope>
</reference>
<dbReference type="PROSITE" id="PS50076">
    <property type="entry name" value="DNAJ_2"/>
    <property type="match status" value="1"/>
</dbReference>
<name>A0A4E0R0Z3_FASHE</name>
<evidence type="ECO:0000256" key="4">
    <source>
        <dbReference type="ARBA" id="ARBA00023186"/>
    </source>
</evidence>
<dbReference type="PRINTS" id="PR00625">
    <property type="entry name" value="JDOMAIN"/>
</dbReference>
<dbReference type="Gene3D" id="1.10.287.110">
    <property type="entry name" value="DnaJ domain"/>
    <property type="match status" value="1"/>
</dbReference>
<evidence type="ECO:0000256" key="2">
    <source>
        <dbReference type="ARBA" id="ARBA00023136"/>
    </source>
</evidence>